<dbReference type="Pfam" id="PF00067">
    <property type="entry name" value="p450"/>
    <property type="match status" value="1"/>
</dbReference>
<keyword evidence="4" id="KW-0560">Oxidoreductase</keyword>
<dbReference type="AlphaFoldDB" id="A0A9Q0YKY3"/>
<evidence type="ECO:0000256" key="5">
    <source>
        <dbReference type="ARBA" id="ARBA00023004"/>
    </source>
</evidence>
<dbReference type="PRINTS" id="PR00463">
    <property type="entry name" value="EP450I"/>
</dbReference>
<protein>
    <submittedName>
        <fullName evidence="7">Steroid 17-alpha-hydroxylase/17,20 lyase</fullName>
    </submittedName>
</protein>
<organism evidence="7 8">
    <name type="scientific">Holothuria leucospilota</name>
    <name type="common">Black long sea cucumber</name>
    <name type="synonym">Mertensiothuria leucospilota</name>
    <dbReference type="NCBI Taxonomy" id="206669"/>
    <lineage>
        <taxon>Eukaryota</taxon>
        <taxon>Metazoa</taxon>
        <taxon>Echinodermata</taxon>
        <taxon>Eleutherozoa</taxon>
        <taxon>Echinozoa</taxon>
        <taxon>Holothuroidea</taxon>
        <taxon>Aspidochirotacea</taxon>
        <taxon>Aspidochirotida</taxon>
        <taxon>Holothuriidae</taxon>
        <taxon>Holothuria</taxon>
    </lineage>
</organism>
<dbReference type="OrthoDB" id="1470350at2759"/>
<dbReference type="InterPro" id="IPR002401">
    <property type="entry name" value="Cyt_P450_E_grp-I"/>
</dbReference>
<keyword evidence="3" id="KW-0479">Metal-binding</keyword>
<keyword evidence="6" id="KW-0503">Monooxygenase</keyword>
<keyword evidence="5" id="KW-0408">Iron</keyword>
<evidence type="ECO:0000256" key="3">
    <source>
        <dbReference type="ARBA" id="ARBA00022723"/>
    </source>
</evidence>
<dbReference type="GO" id="GO:0016829">
    <property type="term" value="F:lyase activity"/>
    <property type="evidence" value="ECO:0007669"/>
    <property type="project" value="UniProtKB-KW"/>
</dbReference>
<dbReference type="InterPro" id="IPR001128">
    <property type="entry name" value="Cyt_P450"/>
</dbReference>
<dbReference type="GO" id="GO:0020037">
    <property type="term" value="F:heme binding"/>
    <property type="evidence" value="ECO:0007669"/>
    <property type="project" value="InterPro"/>
</dbReference>
<keyword evidence="7" id="KW-0456">Lyase</keyword>
<evidence type="ECO:0000256" key="4">
    <source>
        <dbReference type="ARBA" id="ARBA00023002"/>
    </source>
</evidence>
<proteinExistence type="inferred from homology"/>
<dbReference type="PANTHER" id="PTHR24289">
    <property type="entry name" value="STEROID 17-ALPHA-HYDROXYLASE/17,20 LYASE"/>
    <property type="match status" value="1"/>
</dbReference>
<dbReference type="SUPFAM" id="SSF48264">
    <property type="entry name" value="Cytochrome P450"/>
    <property type="match status" value="1"/>
</dbReference>
<dbReference type="GO" id="GO:0042448">
    <property type="term" value="P:progesterone metabolic process"/>
    <property type="evidence" value="ECO:0007669"/>
    <property type="project" value="TreeGrafter"/>
</dbReference>
<dbReference type="GO" id="GO:0004508">
    <property type="term" value="F:steroid 17-alpha-monooxygenase activity"/>
    <property type="evidence" value="ECO:0007669"/>
    <property type="project" value="TreeGrafter"/>
</dbReference>
<dbReference type="InterPro" id="IPR036396">
    <property type="entry name" value="Cyt_P450_sf"/>
</dbReference>
<comment type="caution">
    <text evidence="7">The sequence shown here is derived from an EMBL/GenBank/DDBJ whole genome shotgun (WGS) entry which is preliminary data.</text>
</comment>
<dbReference type="Gene3D" id="1.10.630.10">
    <property type="entry name" value="Cytochrome P450"/>
    <property type="match status" value="1"/>
</dbReference>
<keyword evidence="2" id="KW-0349">Heme</keyword>
<dbReference type="Proteomes" id="UP001152320">
    <property type="component" value="Chromosome 18"/>
</dbReference>
<evidence type="ECO:0000256" key="1">
    <source>
        <dbReference type="ARBA" id="ARBA00010617"/>
    </source>
</evidence>
<comment type="similarity">
    <text evidence="1">Belongs to the cytochrome P450 family.</text>
</comment>
<dbReference type="PANTHER" id="PTHR24289:SF1">
    <property type="entry name" value="STEROID 17-ALPHA-HYDROXYLASE_17,20 LYASE"/>
    <property type="match status" value="1"/>
</dbReference>
<evidence type="ECO:0000313" key="7">
    <source>
        <dbReference type="EMBL" id="KAJ8024458.1"/>
    </source>
</evidence>
<evidence type="ECO:0000313" key="8">
    <source>
        <dbReference type="Proteomes" id="UP001152320"/>
    </source>
</evidence>
<evidence type="ECO:0000256" key="2">
    <source>
        <dbReference type="ARBA" id="ARBA00022617"/>
    </source>
</evidence>
<dbReference type="EMBL" id="JAIZAY010000018">
    <property type="protein sequence ID" value="KAJ8024458.1"/>
    <property type="molecule type" value="Genomic_DNA"/>
</dbReference>
<gene>
    <name evidence="7" type="ORF">HOLleu_34371</name>
</gene>
<dbReference type="GO" id="GO:0042446">
    <property type="term" value="P:hormone biosynthetic process"/>
    <property type="evidence" value="ECO:0007669"/>
    <property type="project" value="TreeGrafter"/>
</dbReference>
<name>A0A9Q0YKY3_HOLLE</name>
<keyword evidence="8" id="KW-1185">Reference proteome</keyword>
<reference evidence="7" key="1">
    <citation type="submission" date="2021-10" db="EMBL/GenBank/DDBJ databases">
        <title>Tropical sea cucumber genome reveals ecological adaptation and Cuvierian tubules defense mechanism.</title>
        <authorList>
            <person name="Chen T."/>
        </authorList>
    </citation>
    <scope>NUCLEOTIDE SEQUENCE</scope>
    <source>
        <strain evidence="7">Nanhai2018</strain>
        <tissue evidence="7">Muscle</tissue>
    </source>
</reference>
<dbReference type="GO" id="GO:0005506">
    <property type="term" value="F:iron ion binding"/>
    <property type="evidence" value="ECO:0007669"/>
    <property type="project" value="InterPro"/>
</dbReference>
<evidence type="ECO:0000256" key="6">
    <source>
        <dbReference type="ARBA" id="ARBA00023033"/>
    </source>
</evidence>
<accession>A0A9Q0YKY3</accession>
<sequence length="302" mass="35535">MLVTILMFLILALYIVFYYINEWKEFCVWKIPQGPPSLPLFGNILQLDSSAIHLCLTKMSESYGKVFSIKFGKERVIILNDAKVIKSTYNGPHVTWRPKIFSLDFFLEKGFMTCREQHEFNLHTKIMRQTFKVITRTSLCEKLHEEALSLMERFNSYQQMPFDPKEDLSLASLNILHNIAFGKRYHKDDEELRQIFQYTETIGNSITPVHPVNLLPWLQNIPNPWIHSMMKAKECRDTLLMNFYNEHKKTFQDGQIRDLVDCLIKITNEAESNGDNEALKILTPYHIIINIWTIFFAEVTQF</sequence>